<dbReference type="Gene3D" id="3.40.1350.10">
    <property type="match status" value="1"/>
</dbReference>
<organism evidence="2 3">
    <name type="scientific">Flavobacterium psychrolimnae</name>
    <dbReference type="NCBI Taxonomy" id="249351"/>
    <lineage>
        <taxon>Bacteria</taxon>
        <taxon>Pseudomonadati</taxon>
        <taxon>Bacteroidota</taxon>
        <taxon>Flavobacteriia</taxon>
        <taxon>Flavobacteriales</taxon>
        <taxon>Flavobacteriaceae</taxon>
        <taxon>Flavobacterium</taxon>
    </lineage>
</organism>
<dbReference type="GO" id="GO:0009307">
    <property type="term" value="P:DNA restriction-modification system"/>
    <property type="evidence" value="ECO:0007669"/>
    <property type="project" value="InterPro"/>
</dbReference>
<evidence type="ECO:0000313" key="3">
    <source>
        <dbReference type="Proteomes" id="UP000253676"/>
    </source>
</evidence>
<dbReference type="RefSeq" id="WP_113633790.1">
    <property type="nucleotide sequence ID" value="NZ_QNUX01000002.1"/>
</dbReference>
<sequence>MEEESKIIARIEKLFEELDFQISDMQGGPGNRGTDVMAIKSLEDNKSYGVAIEIKSNKNLNQAINYGIETLERVDSQTNFDKLLLVINKNGQINIKDSELIKQYQLKQPTNIEIITLDNLETWVKDLNEILENKEENEVFILISNFTKQLISLIAKDPNNLMNLEWRDLERTIYQIFNEIGFKATLTPPSKDGGKDVILECEIEGTPKSYIVEIKHWRSQQKVGQKAIQEFTKVIINEKREKGLYLSTYGYTQNYYECLSKTERNLVGFGEKEKIVELCHTYEKIKNGLYLPMNSLEDLLFQNVKLSPKGQNS</sequence>
<dbReference type="AlphaFoldDB" id="A0A366B3E2"/>
<name>A0A366B3E2_9FLAO</name>
<keyword evidence="2" id="KW-0540">Nuclease</keyword>
<dbReference type="InterPro" id="IPR011856">
    <property type="entry name" value="tRNA_endonuc-like_dom_sf"/>
</dbReference>
<dbReference type="PANTHER" id="PTHR30015:SF7">
    <property type="entry name" value="TYPE IV METHYL-DIRECTED RESTRICTION ENZYME ECOKMRR"/>
    <property type="match status" value="1"/>
</dbReference>
<gene>
    <name evidence="2" type="ORF">DR980_03030</name>
</gene>
<dbReference type="InterPro" id="IPR007560">
    <property type="entry name" value="Restrct_endonuc_IV_Mrr"/>
</dbReference>
<dbReference type="GO" id="GO:0015666">
    <property type="term" value="F:restriction endodeoxyribonuclease activity"/>
    <property type="evidence" value="ECO:0007669"/>
    <property type="project" value="TreeGrafter"/>
</dbReference>
<evidence type="ECO:0000259" key="1">
    <source>
        <dbReference type="Pfam" id="PF04471"/>
    </source>
</evidence>
<evidence type="ECO:0000313" key="2">
    <source>
        <dbReference type="EMBL" id="RBN51411.1"/>
    </source>
</evidence>
<dbReference type="GO" id="GO:0003677">
    <property type="term" value="F:DNA binding"/>
    <property type="evidence" value="ECO:0007669"/>
    <property type="project" value="InterPro"/>
</dbReference>
<dbReference type="PANTHER" id="PTHR30015">
    <property type="entry name" value="MRR RESTRICTION SYSTEM PROTEIN"/>
    <property type="match status" value="1"/>
</dbReference>
<keyword evidence="2" id="KW-0378">Hydrolase</keyword>
<comment type="caution">
    <text evidence="2">The sequence shown here is derived from an EMBL/GenBank/DDBJ whole genome shotgun (WGS) entry which is preliminary data.</text>
</comment>
<accession>A0A366B3E2</accession>
<feature type="domain" description="Restriction endonuclease type IV Mrr" evidence="1">
    <location>
        <begin position="162"/>
        <end position="261"/>
    </location>
</feature>
<dbReference type="Proteomes" id="UP000253676">
    <property type="component" value="Unassembled WGS sequence"/>
</dbReference>
<keyword evidence="2" id="KW-0255">Endonuclease</keyword>
<dbReference type="EMBL" id="QNUX01000002">
    <property type="protein sequence ID" value="RBN51411.1"/>
    <property type="molecule type" value="Genomic_DNA"/>
</dbReference>
<dbReference type="OrthoDB" id="5782056at2"/>
<keyword evidence="3" id="KW-1185">Reference proteome</keyword>
<reference evidence="2 3" key="1">
    <citation type="submission" date="2018-07" db="EMBL/GenBank/DDBJ databases">
        <title>Complete genome sequence of Flavobacterium psychrolimnae LMG 22018.</title>
        <authorList>
            <person name="Kim D.-U."/>
        </authorList>
    </citation>
    <scope>NUCLEOTIDE SEQUENCE [LARGE SCALE GENOMIC DNA]</scope>
    <source>
        <strain evidence="2 3">LMG 22018</strain>
    </source>
</reference>
<dbReference type="InterPro" id="IPR011335">
    <property type="entry name" value="Restrct_endonuc-II-like"/>
</dbReference>
<dbReference type="InterPro" id="IPR052906">
    <property type="entry name" value="Type_IV_Methyl-Rstrct_Enzyme"/>
</dbReference>
<dbReference type="SUPFAM" id="SSF52980">
    <property type="entry name" value="Restriction endonuclease-like"/>
    <property type="match status" value="1"/>
</dbReference>
<protein>
    <submittedName>
        <fullName evidence="2">Restriction endonuclease</fullName>
    </submittedName>
</protein>
<dbReference type="Pfam" id="PF04471">
    <property type="entry name" value="Mrr_cat"/>
    <property type="match status" value="1"/>
</dbReference>
<proteinExistence type="predicted"/>